<gene>
    <name evidence="9" type="ORF">LTRI10_LOCUS8936</name>
</gene>
<dbReference type="EMBL" id="OZ034814">
    <property type="protein sequence ID" value="CAL1361566.1"/>
    <property type="molecule type" value="Genomic_DNA"/>
</dbReference>
<feature type="domain" description="CCHC-type" evidence="7">
    <location>
        <begin position="212"/>
        <end position="227"/>
    </location>
</feature>
<dbReference type="Pfam" id="PF22936">
    <property type="entry name" value="Pol_BBD"/>
    <property type="match status" value="1"/>
</dbReference>
<dbReference type="GO" id="GO:0004190">
    <property type="term" value="F:aspartic-type endopeptidase activity"/>
    <property type="evidence" value="ECO:0007669"/>
    <property type="project" value="UniProtKB-KW"/>
</dbReference>
<keyword evidence="5" id="KW-0863">Zinc-finger</keyword>
<evidence type="ECO:0000313" key="9">
    <source>
        <dbReference type="EMBL" id="CAL1361566.1"/>
    </source>
</evidence>
<dbReference type="GO" id="GO:0008270">
    <property type="term" value="F:zinc ion binding"/>
    <property type="evidence" value="ECO:0007669"/>
    <property type="project" value="UniProtKB-KW"/>
</dbReference>
<dbReference type="InterPro" id="IPR057670">
    <property type="entry name" value="SH3_retrovirus"/>
</dbReference>
<dbReference type="Gene3D" id="3.30.420.10">
    <property type="entry name" value="Ribonuclease H-like superfamily/Ribonuclease H"/>
    <property type="match status" value="1"/>
</dbReference>
<evidence type="ECO:0000256" key="3">
    <source>
        <dbReference type="ARBA" id="ARBA00022750"/>
    </source>
</evidence>
<dbReference type="GO" id="GO:0003676">
    <property type="term" value="F:nucleic acid binding"/>
    <property type="evidence" value="ECO:0007669"/>
    <property type="project" value="InterPro"/>
</dbReference>
<dbReference type="InterPro" id="IPR001584">
    <property type="entry name" value="Integrase_cat-core"/>
</dbReference>
<dbReference type="PROSITE" id="PS50158">
    <property type="entry name" value="ZF_CCHC"/>
    <property type="match status" value="1"/>
</dbReference>
<dbReference type="PANTHER" id="PTHR42648:SF28">
    <property type="entry name" value="TRANSPOSON-ENCODED PROTEIN WITH RIBONUCLEASE H-LIKE AND RETROVIRUS ZINC FINGER-LIKE DOMAINS"/>
    <property type="match status" value="1"/>
</dbReference>
<feature type="compositionally biased region" description="Polar residues" evidence="6">
    <location>
        <begin position="757"/>
        <end position="769"/>
    </location>
</feature>
<keyword evidence="2" id="KW-0479">Metal-binding</keyword>
<evidence type="ECO:0008006" key="11">
    <source>
        <dbReference type="Google" id="ProtNLM"/>
    </source>
</evidence>
<evidence type="ECO:0000256" key="2">
    <source>
        <dbReference type="ARBA" id="ARBA00022723"/>
    </source>
</evidence>
<keyword evidence="4" id="KW-0378">Hydrolase</keyword>
<feature type="region of interest" description="Disordered" evidence="6">
    <location>
        <begin position="693"/>
        <end position="723"/>
    </location>
</feature>
<accession>A0AAV2CZK6</accession>
<proteinExistence type="predicted"/>
<dbReference type="InterPro" id="IPR025724">
    <property type="entry name" value="GAG-pre-integrase_dom"/>
</dbReference>
<keyword evidence="5" id="KW-0862">Zinc</keyword>
<dbReference type="PANTHER" id="PTHR42648">
    <property type="entry name" value="TRANSPOSASE, PUTATIVE-RELATED"/>
    <property type="match status" value="1"/>
</dbReference>
<protein>
    <recommendedName>
        <fullName evidence="11">Retrovirus-related Pol polyprotein from transposon TNT 1-94</fullName>
    </recommendedName>
</protein>
<evidence type="ECO:0000256" key="5">
    <source>
        <dbReference type="PROSITE-ProRule" id="PRU00047"/>
    </source>
</evidence>
<reference evidence="9 10" key="1">
    <citation type="submission" date="2024-04" db="EMBL/GenBank/DDBJ databases">
        <authorList>
            <person name="Fracassetti M."/>
        </authorList>
    </citation>
    <scope>NUCLEOTIDE SEQUENCE [LARGE SCALE GENOMIC DNA]</scope>
</reference>
<dbReference type="InterPro" id="IPR039537">
    <property type="entry name" value="Retrotran_Ty1/copia-like"/>
</dbReference>
<evidence type="ECO:0000259" key="7">
    <source>
        <dbReference type="PROSITE" id="PS50158"/>
    </source>
</evidence>
<dbReference type="Pfam" id="PF00665">
    <property type="entry name" value="rve"/>
    <property type="match status" value="1"/>
</dbReference>
<evidence type="ECO:0000259" key="8">
    <source>
        <dbReference type="PROSITE" id="PS50994"/>
    </source>
</evidence>
<dbReference type="InterPro" id="IPR012337">
    <property type="entry name" value="RNaseH-like_sf"/>
</dbReference>
<dbReference type="Proteomes" id="UP001497516">
    <property type="component" value="Chromosome 10"/>
</dbReference>
<organism evidence="9 10">
    <name type="scientific">Linum trigynum</name>
    <dbReference type="NCBI Taxonomy" id="586398"/>
    <lineage>
        <taxon>Eukaryota</taxon>
        <taxon>Viridiplantae</taxon>
        <taxon>Streptophyta</taxon>
        <taxon>Embryophyta</taxon>
        <taxon>Tracheophyta</taxon>
        <taxon>Spermatophyta</taxon>
        <taxon>Magnoliopsida</taxon>
        <taxon>eudicotyledons</taxon>
        <taxon>Gunneridae</taxon>
        <taxon>Pentapetalae</taxon>
        <taxon>rosids</taxon>
        <taxon>fabids</taxon>
        <taxon>Malpighiales</taxon>
        <taxon>Linaceae</taxon>
        <taxon>Linum</taxon>
    </lineage>
</organism>
<feature type="domain" description="Integrase catalytic" evidence="8">
    <location>
        <begin position="447"/>
        <end position="619"/>
    </location>
</feature>
<dbReference type="InterPro" id="IPR036875">
    <property type="entry name" value="Znf_CCHC_sf"/>
</dbReference>
<dbReference type="SUPFAM" id="SSF53098">
    <property type="entry name" value="Ribonuclease H-like"/>
    <property type="match status" value="1"/>
</dbReference>
<dbReference type="GO" id="GO:0015074">
    <property type="term" value="P:DNA integration"/>
    <property type="evidence" value="ECO:0007669"/>
    <property type="project" value="InterPro"/>
</dbReference>
<dbReference type="Pfam" id="PF13976">
    <property type="entry name" value="gag_pre-integrs"/>
    <property type="match status" value="1"/>
</dbReference>
<dbReference type="Pfam" id="PF07727">
    <property type="entry name" value="RVT_2"/>
    <property type="match status" value="1"/>
</dbReference>
<keyword evidence="10" id="KW-1185">Reference proteome</keyword>
<evidence type="ECO:0000256" key="6">
    <source>
        <dbReference type="SAM" id="MobiDB-lite"/>
    </source>
</evidence>
<dbReference type="CDD" id="cd09272">
    <property type="entry name" value="RNase_HI_RT_Ty1"/>
    <property type="match status" value="1"/>
</dbReference>
<dbReference type="InterPro" id="IPR013103">
    <property type="entry name" value="RVT_2"/>
</dbReference>
<dbReference type="InterPro" id="IPR043502">
    <property type="entry name" value="DNA/RNA_pol_sf"/>
</dbReference>
<keyword evidence="1" id="KW-0645">Protease</keyword>
<dbReference type="GO" id="GO:0006508">
    <property type="term" value="P:proteolysis"/>
    <property type="evidence" value="ECO:0007669"/>
    <property type="project" value="UniProtKB-KW"/>
</dbReference>
<dbReference type="InterPro" id="IPR054722">
    <property type="entry name" value="PolX-like_BBD"/>
</dbReference>
<feature type="compositionally biased region" description="Basic residues" evidence="6">
    <location>
        <begin position="194"/>
        <end position="204"/>
    </location>
</feature>
<name>A0AAV2CZK6_9ROSI</name>
<keyword evidence="3" id="KW-0064">Aspartyl protease</keyword>
<evidence type="ECO:0000313" key="10">
    <source>
        <dbReference type="Proteomes" id="UP001497516"/>
    </source>
</evidence>
<evidence type="ECO:0000256" key="1">
    <source>
        <dbReference type="ARBA" id="ARBA00022670"/>
    </source>
</evidence>
<feature type="region of interest" description="Disordered" evidence="6">
    <location>
        <begin position="163"/>
        <end position="209"/>
    </location>
</feature>
<dbReference type="Pfam" id="PF14223">
    <property type="entry name" value="Retrotran_gag_2"/>
    <property type="match status" value="1"/>
</dbReference>
<dbReference type="InterPro" id="IPR036397">
    <property type="entry name" value="RNaseH_sf"/>
</dbReference>
<dbReference type="PROSITE" id="PS50994">
    <property type="entry name" value="INTEGRASE"/>
    <property type="match status" value="1"/>
</dbReference>
<dbReference type="Gene3D" id="4.10.60.10">
    <property type="entry name" value="Zinc finger, CCHC-type"/>
    <property type="match status" value="1"/>
</dbReference>
<feature type="compositionally biased region" description="Basic and acidic residues" evidence="6">
    <location>
        <begin position="183"/>
        <end position="193"/>
    </location>
</feature>
<sequence length="1305" mass="148181">MKDLLLVTELHLPVFSPTKPDGKTEEEWEFKHEQVCGYIRQFVDDNVYNHISGETHARTLWNKLEALYASKTGNNKLFYLTKLVQMKYKEGKSLADHLNEIQGIVDQLSGMGIKMEDEVVALLVLASLPESWETLKISLTNSAKDGVINMEIVKSGVLNEEMRKRSQGASSSSSQSDLLIVDSRSRGRSEARGSKQRGKSRGKSNKFANIQCHHCKEKGHIRRFCPKFRNERKKGKRDENSDDDGANSVDEFNIVYEEDVVNLTTQETSWVVDSGATIHVTSKREFFSSYTPGDFGVVRMGNGNLSKVIGKGEVCLETMNGTKLLLKDVRHVPEMRLNLISVDKLDEEGYCNTFHNGQWKLTRGSLVLAKGKKLSKLYVTEAKISPEIVNSAENGDTIELWHKRLGHMSEKSMAKLAQKKVIVGLDQVHLKKCVDCLAGKQNRVAFKSSIPSRAKNVLDLVHSDLCEPDVNVKSLGGARYFVTFIDDHSRKTWVYTLKTKDQALDVFKQFLALVERETGKKLKCIRTDNGGEYRGPFATFCKEHGIRQQFTPPKTPQLNGLAERMNRTLLERVRCLLSHSKLPQSFWGEALLAAVYVWNRSPSVPLKYDAPEKVWTGKEVSYKHLRVFGCKAFVHIPKDERSKLDSKTRPCVFIGYGQNEFGYRFFDPIQKKLIRSRDAVFIENETIEDVVARKEVPSTDASQPNLELVPPTPAPTEVGEEVQHDQPEIVEPNAHVEVQPEDADDDGQPPAIEGSPVRTTRSGRISRPSTRYPETEYVSLTDGGEPESFTEAMNDEDKQRWIEAMQDEMDSLYDNNTFELVKLPKGKRALKNKWVFKIKHDEHNRQPRFKARLVVKGFSQRKGIDFDEIFSPVVKMTSIRTVLGLAASLNLEVEQMDVKTAFLHGDLEEEIYMEQPEGFKKEKNEDYVCRLRKSLYGLKQAPRQWYKKFESVMGEQGYMKTTSDHCVFMKKFPDGDFIILLLYVDDMLIAGQNVSKINDLKKELSKSFAMKDLGPAKQILGVRIVRDRGAKKIWLSQEKYIEKVLQRFHMDNAKAVSCPLANHFTLTSKQSPSTEKEKAEMDKIPYASAVGSLMYAMVCTRPDIAHAVGVVSRFLSKPGKEHWEAVKWILRYLRGSSKMSLCFGDGEPVLVGYTDADMAGDVDSRRSTSGYLITLSGGAISWQSRLQKCVALSTTEAEYIAVTEACKEMIWMKKFLNELGFLQEQPQLFCDSQSAIHLAKNASFHARSKHIDVRYHWIRDVLEMKQLQLEKIHTDENGSDMCTKTLPREKFEFCRSAAGIMKSPM</sequence>
<feature type="region of interest" description="Disordered" evidence="6">
    <location>
        <begin position="739"/>
        <end position="788"/>
    </location>
</feature>
<dbReference type="SUPFAM" id="SSF57756">
    <property type="entry name" value="Retrovirus zinc finger-like domains"/>
    <property type="match status" value="1"/>
</dbReference>
<dbReference type="SUPFAM" id="SSF56672">
    <property type="entry name" value="DNA/RNA polymerases"/>
    <property type="match status" value="1"/>
</dbReference>
<evidence type="ECO:0000256" key="4">
    <source>
        <dbReference type="ARBA" id="ARBA00022801"/>
    </source>
</evidence>
<dbReference type="InterPro" id="IPR001878">
    <property type="entry name" value="Znf_CCHC"/>
</dbReference>
<dbReference type="Pfam" id="PF25597">
    <property type="entry name" value="SH3_retrovirus"/>
    <property type="match status" value="1"/>
</dbReference>
<feature type="compositionally biased region" description="Low complexity" evidence="6">
    <location>
        <begin position="167"/>
        <end position="176"/>
    </location>
</feature>